<dbReference type="Gene3D" id="3.30.230.40">
    <property type="entry name" value="Imidazole glycerol phosphate dehydratase, domain 1"/>
    <property type="match status" value="2"/>
</dbReference>
<dbReference type="EMBL" id="CP033169">
    <property type="protein sequence ID" value="AYO30883.1"/>
    <property type="molecule type" value="Genomic_DNA"/>
</dbReference>
<evidence type="ECO:0000256" key="6">
    <source>
        <dbReference type="HAMAP-Rule" id="MF_00076"/>
    </source>
</evidence>
<evidence type="ECO:0000256" key="2">
    <source>
        <dbReference type="ARBA" id="ARBA00016664"/>
    </source>
</evidence>
<accession>A0A3G2R665</accession>
<dbReference type="RefSeq" id="WP_120767392.1">
    <property type="nucleotide sequence ID" value="NZ_CP033169.1"/>
</dbReference>
<dbReference type="InterPro" id="IPR000807">
    <property type="entry name" value="ImidazoleglycerolP_deHydtase"/>
</dbReference>
<evidence type="ECO:0000256" key="5">
    <source>
        <dbReference type="ARBA" id="ARBA00023239"/>
    </source>
</evidence>
<dbReference type="NCBIfam" id="NF002114">
    <property type="entry name" value="PRK00951.2-4"/>
    <property type="match status" value="1"/>
</dbReference>
<evidence type="ECO:0000256" key="1">
    <source>
        <dbReference type="ARBA" id="ARBA00005047"/>
    </source>
</evidence>
<dbReference type="PANTHER" id="PTHR23133:SF2">
    <property type="entry name" value="IMIDAZOLEGLYCEROL-PHOSPHATE DEHYDRATASE"/>
    <property type="match status" value="1"/>
</dbReference>
<dbReference type="PROSITE" id="PS00955">
    <property type="entry name" value="IGP_DEHYDRATASE_2"/>
    <property type="match status" value="1"/>
</dbReference>
<evidence type="ECO:0000256" key="3">
    <source>
        <dbReference type="ARBA" id="ARBA00022605"/>
    </source>
</evidence>
<comment type="catalytic activity">
    <reaction evidence="6 7">
        <text>D-erythro-1-(imidazol-4-yl)glycerol 3-phosphate = 3-(imidazol-4-yl)-2-oxopropyl phosphate + H2O</text>
        <dbReference type="Rhea" id="RHEA:11040"/>
        <dbReference type="ChEBI" id="CHEBI:15377"/>
        <dbReference type="ChEBI" id="CHEBI:57766"/>
        <dbReference type="ChEBI" id="CHEBI:58278"/>
        <dbReference type="EC" id="4.2.1.19"/>
    </reaction>
</comment>
<comment type="pathway">
    <text evidence="1 6 7">Amino-acid biosynthesis; L-histidine biosynthesis; L-histidine from 5-phospho-alpha-D-ribose 1-diphosphate: step 6/9.</text>
</comment>
<proteinExistence type="inferred from homology"/>
<dbReference type="CDD" id="cd07914">
    <property type="entry name" value="IGPD"/>
    <property type="match status" value="1"/>
</dbReference>
<keyword evidence="9" id="KW-1185">Reference proteome</keyword>
<evidence type="ECO:0000256" key="4">
    <source>
        <dbReference type="ARBA" id="ARBA00023102"/>
    </source>
</evidence>
<dbReference type="FunFam" id="3.30.230.40:FF:000003">
    <property type="entry name" value="Imidazoleglycerol-phosphate dehydratase HisB"/>
    <property type="match status" value="1"/>
</dbReference>
<dbReference type="FunFam" id="3.30.230.40:FF:000001">
    <property type="entry name" value="Imidazoleglycerol-phosphate dehydratase HisB"/>
    <property type="match status" value="1"/>
</dbReference>
<keyword evidence="6" id="KW-0963">Cytoplasm</keyword>
<comment type="subcellular location">
    <subcellularLocation>
        <location evidence="6 7">Cytoplasm</location>
    </subcellularLocation>
</comment>
<gene>
    <name evidence="6 8" type="primary">hisB</name>
    <name evidence="8" type="ORF">D2962_09885</name>
</gene>
<dbReference type="HAMAP" id="MF_00076">
    <property type="entry name" value="HisB"/>
    <property type="match status" value="1"/>
</dbReference>
<dbReference type="NCBIfam" id="NF002107">
    <property type="entry name" value="PRK00951.1-2"/>
    <property type="match status" value="1"/>
</dbReference>
<keyword evidence="4 6" id="KW-0368">Histidine biosynthesis</keyword>
<dbReference type="SUPFAM" id="SSF54211">
    <property type="entry name" value="Ribosomal protein S5 domain 2-like"/>
    <property type="match status" value="2"/>
</dbReference>
<evidence type="ECO:0000313" key="9">
    <source>
        <dbReference type="Proteomes" id="UP000280960"/>
    </source>
</evidence>
<protein>
    <recommendedName>
        <fullName evidence="2 6">Imidazoleglycerol-phosphate dehydratase</fullName>
        <shortName evidence="6">IGPD</shortName>
        <ecNumber evidence="6 7">4.2.1.19</ecNumber>
    </recommendedName>
</protein>
<keyword evidence="5 6" id="KW-0456">Lyase</keyword>
<keyword evidence="3 6" id="KW-0028">Amino-acid biosynthesis</keyword>
<dbReference type="UniPathway" id="UPA00031">
    <property type="reaction ID" value="UER00011"/>
</dbReference>
<dbReference type="PROSITE" id="PS00954">
    <property type="entry name" value="IGP_DEHYDRATASE_1"/>
    <property type="match status" value="1"/>
</dbReference>
<dbReference type="GO" id="GO:0005737">
    <property type="term" value="C:cytoplasm"/>
    <property type="evidence" value="ECO:0007669"/>
    <property type="project" value="UniProtKB-SubCell"/>
</dbReference>
<dbReference type="InterPro" id="IPR038494">
    <property type="entry name" value="IGPD_sf"/>
</dbReference>
<organism evidence="8 9">
    <name type="scientific">Biomaibacter acetigenes</name>
    <dbReference type="NCBI Taxonomy" id="2316383"/>
    <lineage>
        <taxon>Bacteria</taxon>
        <taxon>Bacillati</taxon>
        <taxon>Bacillota</taxon>
        <taxon>Clostridia</taxon>
        <taxon>Thermosediminibacterales</taxon>
        <taxon>Tepidanaerobacteraceae</taxon>
        <taxon>Biomaibacter</taxon>
    </lineage>
</organism>
<dbReference type="KEGG" id="bacg:D2962_09885"/>
<dbReference type="NCBIfam" id="NF002111">
    <property type="entry name" value="PRK00951.2-1"/>
    <property type="match status" value="1"/>
</dbReference>
<dbReference type="Proteomes" id="UP000280960">
    <property type="component" value="Chromosome"/>
</dbReference>
<dbReference type="Pfam" id="PF00475">
    <property type="entry name" value="IGPD"/>
    <property type="match status" value="1"/>
</dbReference>
<evidence type="ECO:0000256" key="7">
    <source>
        <dbReference type="RuleBase" id="RU000599"/>
    </source>
</evidence>
<dbReference type="GO" id="GO:0004424">
    <property type="term" value="F:imidazoleglycerol-phosphate dehydratase activity"/>
    <property type="evidence" value="ECO:0007669"/>
    <property type="project" value="UniProtKB-UniRule"/>
</dbReference>
<dbReference type="AlphaFoldDB" id="A0A3G2R665"/>
<reference evidence="8 9" key="1">
    <citation type="submission" date="2018-10" db="EMBL/GenBank/DDBJ databases">
        <authorList>
            <person name="Zhang X."/>
        </authorList>
    </citation>
    <scope>NUCLEOTIDE SEQUENCE [LARGE SCALE GENOMIC DNA]</scope>
    <source>
        <strain evidence="8 9">SK-G1</strain>
    </source>
</reference>
<dbReference type="EC" id="4.2.1.19" evidence="6 7"/>
<sequence length="195" mass="22132">MERSAEISRKTAETDIRVRLNLDGTGQSLIQTPAGFFNHMLTLFSRHSLFDLEVRAAGDCEVDFHHLVEDTGIVLGEAFLKALEGKESIRRYGSFYVPMDESLGFSAVDISGRPYIFFMADFLKDKVGEFDVELVEEFFKAFVNSAKITLHIEVIRGWNTHHMIESIFKSFARSLREAVSFDEREKGIPSTKGIL</sequence>
<name>A0A3G2R665_9FIRM</name>
<dbReference type="GO" id="GO:0000105">
    <property type="term" value="P:L-histidine biosynthetic process"/>
    <property type="evidence" value="ECO:0007669"/>
    <property type="project" value="UniProtKB-UniRule"/>
</dbReference>
<dbReference type="InterPro" id="IPR020568">
    <property type="entry name" value="Ribosomal_Su5_D2-typ_SF"/>
</dbReference>
<dbReference type="PANTHER" id="PTHR23133">
    <property type="entry name" value="IMIDAZOLEGLYCEROL-PHOSPHATE DEHYDRATASE HIS7"/>
    <property type="match status" value="1"/>
</dbReference>
<evidence type="ECO:0000313" key="8">
    <source>
        <dbReference type="EMBL" id="AYO30883.1"/>
    </source>
</evidence>
<comment type="similarity">
    <text evidence="6 7">Belongs to the imidazoleglycerol-phosphate dehydratase family.</text>
</comment>
<dbReference type="InterPro" id="IPR020565">
    <property type="entry name" value="ImidazoleglycerP_deHydtase_CS"/>
</dbReference>